<evidence type="ECO:0000256" key="1">
    <source>
        <dbReference type="SAM" id="MobiDB-lite"/>
    </source>
</evidence>
<accession>G0LNF7</accession>
<feature type="region of interest" description="Disordered" evidence="1">
    <location>
        <begin position="224"/>
        <end position="243"/>
    </location>
</feature>
<dbReference type="GeneID" id="12449067"/>
<dbReference type="KEGG" id="hwc:Hqrw_6005"/>
<evidence type="ECO:0000313" key="2">
    <source>
        <dbReference type="EMBL" id="CCC41963.1"/>
    </source>
</evidence>
<dbReference type="RefSeq" id="WP_014557144.1">
    <property type="nucleotide sequence ID" value="NC_017460.1"/>
</dbReference>
<name>G0LNF7_HALWC</name>
<dbReference type="AlphaFoldDB" id="G0LNF7"/>
<evidence type="ECO:0000313" key="3">
    <source>
        <dbReference type="Proteomes" id="UP000007954"/>
    </source>
</evidence>
<geneLocation type="plasmid" evidence="2 3">
    <name>PL6A</name>
</geneLocation>
<dbReference type="Proteomes" id="UP000007954">
    <property type="component" value="Plasmid PL6A"/>
</dbReference>
<gene>
    <name evidence="2" type="ordered locus">Hqrw_6005</name>
</gene>
<dbReference type="HOGENOM" id="CLU_1006875_0_0_2"/>
<proteinExistence type="predicted"/>
<dbReference type="OrthoDB" id="309785at2157"/>
<sequence>MHLRDTDFWDDLMHGVFGPRSGGARIICDSENSATGVGKTTAAVSTALAVSKAFDYQLSPRDFTLSGEQYLERWREHPSKEQPSVIVLDELAGAGAGDARRSMSNENVNLGRSWQLMRKKRIVTICTLPHWSDADKRLRRSADYRLWCLERPIGYFRPYKVTSTFDRGDVRTESYNDVQRVAFPNLDALDDPYFQAITKKKDALLSSDEFNANELVNIEDETTKDPEEVEHEQKVSDAQRAREKGLSTYEVADVVDMSQSWVDKYTEMPDTTDTTEATADD</sequence>
<reference evidence="2 3" key="1">
    <citation type="journal article" date="2011" name="PLoS ONE">
        <title>Haloquadratum walsbyi: limited diversity in a global pond.</title>
        <authorList>
            <person name="Dyall-Smith M."/>
            <person name="Pfeiffer F."/>
            <person name="Klee K."/>
            <person name="Palm P."/>
            <person name="Gross K."/>
            <person name="Schuster S.C."/>
            <person name="Rampp M."/>
            <person name="Oesterhelt D."/>
        </authorList>
    </citation>
    <scope>NUCLEOTIDE SEQUENCE [LARGE SCALE GENOMIC DNA]</scope>
    <source>
        <strain evidence="3">DSM 16854 / JCM 12705 / C23</strain>
        <plasmid evidence="3">Plasmid PL6A</plasmid>
    </source>
</reference>
<organism evidence="2 3">
    <name type="scientific">Haloquadratum walsbyi (strain DSM 16854 / JCM 12705 / C23)</name>
    <dbReference type="NCBI Taxonomy" id="768065"/>
    <lineage>
        <taxon>Archaea</taxon>
        <taxon>Methanobacteriati</taxon>
        <taxon>Methanobacteriota</taxon>
        <taxon>Stenosarchaea group</taxon>
        <taxon>Halobacteria</taxon>
        <taxon>Halobacteriales</taxon>
        <taxon>Haloferacaceae</taxon>
        <taxon>Haloquadratum</taxon>
    </lineage>
</organism>
<keyword evidence="2" id="KW-0614">Plasmid</keyword>
<dbReference type="EMBL" id="FR746101">
    <property type="protein sequence ID" value="CCC41963.1"/>
    <property type="molecule type" value="Genomic_DNA"/>
</dbReference>
<protein>
    <submittedName>
        <fullName evidence="2">Uncharacterized protein</fullName>
    </submittedName>
</protein>